<proteinExistence type="predicted"/>
<comment type="caution">
    <text evidence="2">The sequence shown here is derived from an EMBL/GenBank/DDBJ whole genome shotgun (WGS) entry which is preliminary data.</text>
</comment>
<reference evidence="2 3" key="1">
    <citation type="submission" date="2019-05" db="EMBL/GenBank/DDBJ databases">
        <title>Another draft genome of Portunus trituberculatus and its Hox gene families provides insights of decapod evolution.</title>
        <authorList>
            <person name="Jeong J.-H."/>
            <person name="Song I."/>
            <person name="Kim S."/>
            <person name="Choi T."/>
            <person name="Kim D."/>
            <person name="Ryu S."/>
            <person name="Kim W."/>
        </authorList>
    </citation>
    <scope>NUCLEOTIDE SEQUENCE [LARGE SCALE GENOMIC DNA]</scope>
    <source>
        <tissue evidence="2">Muscle</tissue>
    </source>
</reference>
<dbReference type="AlphaFoldDB" id="A0A5B7CUW4"/>
<evidence type="ECO:0000313" key="3">
    <source>
        <dbReference type="Proteomes" id="UP000324222"/>
    </source>
</evidence>
<evidence type="ECO:0000256" key="1">
    <source>
        <dbReference type="SAM" id="MobiDB-lite"/>
    </source>
</evidence>
<keyword evidence="3" id="KW-1185">Reference proteome</keyword>
<name>A0A5B7CUW4_PORTR</name>
<evidence type="ECO:0000313" key="2">
    <source>
        <dbReference type="EMBL" id="MPC12925.1"/>
    </source>
</evidence>
<dbReference type="EMBL" id="VSRR010000246">
    <property type="protein sequence ID" value="MPC12925.1"/>
    <property type="molecule type" value="Genomic_DNA"/>
</dbReference>
<dbReference type="Proteomes" id="UP000324222">
    <property type="component" value="Unassembled WGS sequence"/>
</dbReference>
<gene>
    <name evidence="2" type="ORF">E2C01_005641</name>
</gene>
<accession>A0A5B7CUW4</accession>
<protein>
    <submittedName>
        <fullName evidence="2">Uncharacterized protein</fullName>
    </submittedName>
</protein>
<sequence length="199" mass="21403">MVDRATFRPAPSASSEIKTKEKTAGGRVLQRILAKKAPPRASLRPYIMLHVSLQRVCKVFSSQGERLGGVPGTWRVRGAAARGLSLSTARPTMVFMGPQREGGCELASDPFPSCTTITDAAATPQVSPARSTEQDKTTLECRLSVPSMCLELPILHATRYPRHCCSSLGFFHSALGARATNNVASAGHEPRQKAEMGLE</sequence>
<organism evidence="2 3">
    <name type="scientific">Portunus trituberculatus</name>
    <name type="common">Swimming crab</name>
    <name type="synonym">Neptunus trituberculatus</name>
    <dbReference type="NCBI Taxonomy" id="210409"/>
    <lineage>
        <taxon>Eukaryota</taxon>
        <taxon>Metazoa</taxon>
        <taxon>Ecdysozoa</taxon>
        <taxon>Arthropoda</taxon>
        <taxon>Crustacea</taxon>
        <taxon>Multicrustacea</taxon>
        <taxon>Malacostraca</taxon>
        <taxon>Eumalacostraca</taxon>
        <taxon>Eucarida</taxon>
        <taxon>Decapoda</taxon>
        <taxon>Pleocyemata</taxon>
        <taxon>Brachyura</taxon>
        <taxon>Eubrachyura</taxon>
        <taxon>Portunoidea</taxon>
        <taxon>Portunidae</taxon>
        <taxon>Portuninae</taxon>
        <taxon>Portunus</taxon>
    </lineage>
</organism>
<feature type="region of interest" description="Disordered" evidence="1">
    <location>
        <begin position="1"/>
        <end position="21"/>
    </location>
</feature>